<gene>
    <name evidence="2" type="ORF">ACFFH7_28945</name>
</gene>
<proteinExistence type="predicted"/>
<name>A0ABV6MZ28_9PSEU</name>
<organism evidence="2 3">
    <name type="scientific">Kutzneria chonburiensis</name>
    <dbReference type="NCBI Taxonomy" id="1483604"/>
    <lineage>
        <taxon>Bacteria</taxon>
        <taxon>Bacillati</taxon>
        <taxon>Actinomycetota</taxon>
        <taxon>Actinomycetes</taxon>
        <taxon>Pseudonocardiales</taxon>
        <taxon>Pseudonocardiaceae</taxon>
        <taxon>Kutzneria</taxon>
    </lineage>
</organism>
<feature type="signal peptide" evidence="1">
    <location>
        <begin position="1"/>
        <end position="23"/>
    </location>
</feature>
<evidence type="ECO:0000313" key="3">
    <source>
        <dbReference type="Proteomes" id="UP001589810"/>
    </source>
</evidence>
<protein>
    <submittedName>
        <fullName evidence="2">TAXI family TRAP transporter solute-binding subunit</fullName>
    </submittedName>
</protein>
<dbReference type="PANTHER" id="PTHR42941:SF1">
    <property type="entry name" value="SLL1037 PROTEIN"/>
    <property type="match status" value="1"/>
</dbReference>
<evidence type="ECO:0000313" key="2">
    <source>
        <dbReference type="EMBL" id="MFC0545572.1"/>
    </source>
</evidence>
<dbReference type="Gene3D" id="3.40.190.10">
    <property type="entry name" value="Periplasmic binding protein-like II"/>
    <property type="match status" value="2"/>
</dbReference>
<dbReference type="RefSeq" id="WP_273944192.1">
    <property type="nucleotide sequence ID" value="NZ_CP097263.1"/>
</dbReference>
<dbReference type="InterPro" id="IPR011852">
    <property type="entry name" value="TRAP_TAXI"/>
</dbReference>
<dbReference type="Pfam" id="PF16868">
    <property type="entry name" value="NMT1_3"/>
    <property type="match status" value="1"/>
</dbReference>
<dbReference type="PROSITE" id="PS51257">
    <property type="entry name" value="PROKAR_LIPOPROTEIN"/>
    <property type="match status" value="1"/>
</dbReference>
<feature type="chain" id="PRO_5046398019" evidence="1">
    <location>
        <begin position="24"/>
        <end position="315"/>
    </location>
</feature>
<dbReference type="NCBIfam" id="TIGR02122">
    <property type="entry name" value="TRAP_TAXI"/>
    <property type="match status" value="1"/>
</dbReference>
<dbReference type="SUPFAM" id="SSF53850">
    <property type="entry name" value="Periplasmic binding protein-like II"/>
    <property type="match status" value="1"/>
</dbReference>
<sequence>MPLTRRALIMLGAAATLAGPTLAACGSSLSGVQLRIATGGPGGVYFTLGSRLADLWQEQLDLTKKVLQTNGSVDNLVALHNNHADIAFVAADAAARGSAGLRALARIYDDYIQVLVRSDSPIQKLADLAGHRVSIGSLNSGVTVVARNLLKAAGLPESSDSYKQQSLRDSLPDLITGGVDALFWSGGLPTPDITATMKAHPDQLRMLDLTTVNLKDLPYYNVETVPATAYPQLRQGDKPVSTLAVHNLLMVREDMPSDEVQGLLRTLFDAQPDLATDRDQVVALAAQLIDRRSAIETRPIPLHDGALEYYRSAKV</sequence>
<dbReference type="PANTHER" id="PTHR42941">
    <property type="entry name" value="SLL1037 PROTEIN"/>
    <property type="match status" value="1"/>
</dbReference>
<evidence type="ECO:0000256" key="1">
    <source>
        <dbReference type="SAM" id="SignalP"/>
    </source>
</evidence>
<comment type="caution">
    <text evidence="2">The sequence shown here is derived from an EMBL/GenBank/DDBJ whole genome shotgun (WGS) entry which is preliminary data.</text>
</comment>
<dbReference type="Proteomes" id="UP001589810">
    <property type="component" value="Unassembled WGS sequence"/>
</dbReference>
<accession>A0ABV6MZ28</accession>
<dbReference type="EMBL" id="JBHLUD010000009">
    <property type="protein sequence ID" value="MFC0545572.1"/>
    <property type="molecule type" value="Genomic_DNA"/>
</dbReference>
<reference evidence="2 3" key="1">
    <citation type="submission" date="2024-09" db="EMBL/GenBank/DDBJ databases">
        <authorList>
            <person name="Sun Q."/>
            <person name="Mori K."/>
        </authorList>
    </citation>
    <scope>NUCLEOTIDE SEQUENCE [LARGE SCALE GENOMIC DNA]</scope>
    <source>
        <strain evidence="2 3">TBRC 1432</strain>
    </source>
</reference>
<keyword evidence="1" id="KW-0732">Signal</keyword>
<keyword evidence="3" id="KW-1185">Reference proteome</keyword>